<dbReference type="PROSITE" id="PS50893">
    <property type="entry name" value="ABC_TRANSPORTER_2"/>
    <property type="match status" value="1"/>
</dbReference>
<dbReference type="InterPro" id="IPR052156">
    <property type="entry name" value="BCAA_Transport_ATP-bd_LivF"/>
</dbReference>
<evidence type="ECO:0000256" key="6">
    <source>
        <dbReference type="SAM" id="MobiDB-lite"/>
    </source>
</evidence>
<organism evidence="8 9">
    <name type="scientific">Amycolatopsis rubida</name>
    <dbReference type="NCBI Taxonomy" id="112413"/>
    <lineage>
        <taxon>Bacteria</taxon>
        <taxon>Bacillati</taxon>
        <taxon>Actinomycetota</taxon>
        <taxon>Actinomycetes</taxon>
        <taxon>Pseudonocardiales</taxon>
        <taxon>Pseudonocardiaceae</taxon>
        <taxon>Amycolatopsis</taxon>
    </lineage>
</organism>
<gene>
    <name evidence="8" type="ORF">SAMN05421854_106317</name>
</gene>
<sequence>MFSNRNGSVARGRPSDAGGGAANAIAGRGGQPAPPAPELVVADLCAGYGAMQVVDRVGFTVAAGEVVAVVGRNGAGKTTTLAAVAGLRRGRTCGQVRLGGTEVSSAPPEDIVARGLALVPEGHRIFPDLTVLENLRMGMFPWRRRGGAELRGRLSWVYELFPVLAEFAQREAGRLSGGQQQMVAIGQALMAQPRVLLLDEPTSGLAPAVIDDIYDVIAQLSTAGTAVVVVEQNLDRALAASSRAYVMDSGRIVLTGDSADLRDDHRVGAIIHGLAE</sequence>
<dbReference type="AlphaFoldDB" id="A0A1I5SHJ3"/>
<dbReference type="RefSeq" id="WP_208865319.1">
    <property type="nucleotide sequence ID" value="NZ_FOWC01000006.1"/>
</dbReference>
<dbReference type="InterPro" id="IPR003439">
    <property type="entry name" value="ABC_transporter-like_ATP-bd"/>
</dbReference>
<protein>
    <submittedName>
        <fullName evidence="8">Branched-chain amino acid transport system ATP-binding protein</fullName>
    </submittedName>
</protein>
<keyword evidence="2" id="KW-0813">Transport</keyword>
<dbReference type="EMBL" id="FOWC01000006">
    <property type="protein sequence ID" value="SFP69836.1"/>
    <property type="molecule type" value="Genomic_DNA"/>
</dbReference>
<keyword evidence="5" id="KW-0029">Amino-acid transport</keyword>
<dbReference type="CDD" id="cd03224">
    <property type="entry name" value="ABC_TM1139_LivF_branched"/>
    <property type="match status" value="1"/>
</dbReference>
<dbReference type="GO" id="GO:0005524">
    <property type="term" value="F:ATP binding"/>
    <property type="evidence" value="ECO:0007669"/>
    <property type="project" value="UniProtKB-KW"/>
</dbReference>
<dbReference type="PANTHER" id="PTHR43820">
    <property type="entry name" value="HIGH-AFFINITY BRANCHED-CHAIN AMINO ACID TRANSPORT ATP-BINDING PROTEIN LIVF"/>
    <property type="match status" value="1"/>
</dbReference>
<feature type="region of interest" description="Disordered" evidence="6">
    <location>
        <begin position="1"/>
        <end position="32"/>
    </location>
</feature>
<keyword evidence="3" id="KW-0547">Nucleotide-binding</keyword>
<evidence type="ECO:0000256" key="5">
    <source>
        <dbReference type="ARBA" id="ARBA00022970"/>
    </source>
</evidence>
<dbReference type="STRING" id="112413.SAMN05421854_106317"/>
<evidence type="ECO:0000313" key="9">
    <source>
        <dbReference type="Proteomes" id="UP000199137"/>
    </source>
</evidence>
<evidence type="ECO:0000313" key="8">
    <source>
        <dbReference type="EMBL" id="SFP69836.1"/>
    </source>
</evidence>
<dbReference type="PROSITE" id="PS00211">
    <property type="entry name" value="ABC_TRANSPORTER_1"/>
    <property type="match status" value="1"/>
</dbReference>
<dbReference type="InterPro" id="IPR017871">
    <property type="entry name" value="ABC_transporter-like_CS"/>
</dbReference>
<dbReference type="SMART" id="SM00382">
    <property type="entry name" value="AAA"/>
    <property type="match status" value="1"/>
</dbReference>
<dbReference type="Gene3D" id="3.40.50.300">
    <property type="entry name" value="P-loop containing nucleotide triphosphate hydrolases"/>
    <property type="match status" value="1"/>
</dbReference>
<dbReference type="Pfam" id="PF00005">
    <property type="entry name" value="ABC_tran"/>
    <property type="match status" value="1"/>
</dbReference>
<evidence type="ECO:0000256" key="2">
    <source>
        <dbReference type="ARBA" id="ARBA00022448"/>
    </source>
</evidence>
<comment type="similarity">
    <text evidence="1">Belongs to the ABC transporter superfamily.</text>
</comment>
<evidence type="ECO:0000256" key="4">
    <source>
        <dbReference type="ARBA" id="ARBA00022840"/>
    </source>
</evidence>
<dbReference type="InterPro" id="IPR003593">
    <property type="entry name" value="AAA+_ATPase"/>
</dbReference>
<proteinExistence type="inferred from homology"/>
<keyword evidence="4 8" id="KW-0067">ATP-binding</keyword>
<dbReference type="GO" id="GO:0016887">
    <property type="term" value="F:ATP hydrolysis activity"/>
    <property type="evidence" value="ECO:0007669"/>
    <property type="project" value="InterPro"/>
</dbReference>
<dbReference type="SUPFAM" id="SSF52540">
    <property type="entry name" value="P-loop containing nucleoside triphosphate hydrolases"/>
    <property type="match status" value="1"/>
</dbReference>
<dbReference type="GO" id="GO:0015807">
    <property type="term" value="P:L-amino acid transport"/>
    <property type="evidence" value="ECO:0007669"/>
    <property type="project" value="TreeGrafter"/>
</dbReference>
<evidence type="ECO:0000256" key="3">
    <source>
        <dbReference type="ARBA" id="ARBA00022741"/>
    </source>
</evidence>
<dbReference type="Proteomes" id="UP000199137">
    <property type="component" value="Unassembled WGS sequence"/>
</dbReference>
<feature type="domain" description="ABC transporter" evidence="7">
    <location>
        <begin position="39"/>
        <end position="274"/>
    </location>
</feature>
<evidence type="ECO:0000259" key="7">
    <source>
        <dbReference type="PROSITE" id="PS50893"/>
    </source>
</evidence>
<dbReference type="InterPro" id="IPR027417">
    <property type="entry name" value="P-loop_NTPase"/>
</dbReference>
<dbReference type="GO" id="GO:0015658">
    <property type="term" value="F:branched-chain amino acid transmembrane transporter activity"/>
    <property type="evidence" value="ECO:0007669"/>
    <property type="project" value="TreeGrafter"/>
</dbReference>
<dbReference type="PANTHER" id="PTHR43820:SF2">
    <property type="entry name" value="ABC TRANSPORTER ATP-BINDING PROTEIN"/>
    <property type="match status" value="1"/>
</dbReference>
<evidence type="ECO:0000256" key="1">
    <source>
        <dbReference type="ARBA" id="ARBA00005417"/>
    </source>
</evidence>
<name>A0A1I5SHJ3_9PSEU</name>
<accession>A0A1I5SHJ3</accession>
<reference evidence="8 9" key="1">
    <citation type="submission" date="2016-10" db="EMBL/GenBank/DDBJ databases">
        <authorList>
            <person name="de Groot N.N."/>
        </authorList>
    </citation>
    <scope>NUCLEOTIDE SEQUENCE [LARGE SCALE GENOMIC DNA]</scope>
    <source>
        <strain evidence="8 9">DSM 44637</strain>
    </source>
</reference>